<feature type="transmembrane region" description="Helical" evidence="1">
    <location>
        <begin position="12"/>
        <end position="38"/>
    </location>
</feature>
<keyword evidence="1" id="KW-0812">Transmembrane</keyword>
<evidence type="ECO:0000313" key="3">
    <source>
        <dbReference type="Proteomes" id="UP000178841"/>
    </source>
</evidence>
<sequence length="116" mass="12738">MEEEKPKKKSKFGVGFYIVLVFAIIKDISDIVFTAFVFTSPLTIVTGALMSMVLWAYFFFIGVSLNGRKLATFAITAIIEVIPLFGVLPMAAINLTAIRIMESASEKIPSALTVKK</sequence>
<feature type="transmembrane region" description="Helical" evidence="1">
    <location>
        <begin position="44"/>
        <end position="63"/>
    </location>
</feature>
<organism evidence="2 3">
    <name type="scientific">Candidatus Lloydbacteria bacterium RIFCSPHIGHO2_01_FULL_41_20</name>
    <dbReference type="NCBI Taxonomy" id="1798657"/>
    <lineage>
        <taxon>Bacteria</taxon>
        <taxon>Candidatus Lloydiibacteriota</taxon>
    </lineage>
</organism>
<keyword evidence="1" id="KW-0472">Membrane</keyword>
<evidence type="ECO:0000256" key="1">
    <source>
        <dbReference type="SAM" id="Phobius"/>
    </source>
</evidence>
<dbReference type="AlphaFoldDB" id="A0A1G2CSV2"/>
<dbReference type="STRING" id="1798657.A2648_01055"/>
<dbReference type="Proteomes" id="UP000178841">
    <property type="component" value="Unassembled WGS sequence"/>
</dbReference>
<comment type="caution">
    <text evidence="2">The sequence shown here is derived from an EMBL/GenBank/DDBJ whole genome shotgun (WGS) entry which is preliminary data.</text>
</comment>
<name>A0A1G2CSV2_9BACT</name>
<evidence type="ECO:0000313" key="2">
    <source>
        <dbReference type="EMBL" id="OGZ04317.1"/>
    </source>
</evidence>
<feature type="transmembrane region" description="Helical" evidence="1">
    <location>
        <begin position="70"/>
        <end position="93"/>
    </location>
</feature>
<protein>
    <submittedName>
        <fullName evidence="2">Uncharacterized protein</fullName>
    </submittedName>
</protein>
<reference evidence="2 3" key="1">
    <citation type="journal article" date="2016" name="Nat. Commun.">
        <title>Thousands of microbial genomes shed light on interconnected biogeochemical processes in an aquifer system.</title>
        <authorList>
            <person name="Anantharaman K."/>
            <person name="Brown C.T."/>
            <person name="Hug L.A."/>
            <person name="Sharon I."/>
            <person name="Castelle C.J."/>
            <person name="Probst A.J."/>
            <person name="Thomas B.C."/>
            <person name="Singh A."/>
            <person name="Wilkins M.J."/>
            <person name="Karaoz U."/>
            <person name="Brodie E.L."/>
            <person name="Williams K.H."/>
            <person name="Hubbard S.S."/>
            <person name="Banfield J.F."/>
        </authorList>
    </citation>
    <scope>NUCLEOTIDE SEQUENCE [LARGE SCALE GENOMIC DNA]</scope>
</reference>
<keyword evidence="1" id="KW-1133">Transmembrane helix</keyword>
<accession>A0A1G2CSV2</accession>
<proteinExistence type="predicted"/>
<dbReference type="EMBL" id="MHLH01000008">
    <property type="protein sequence ID" value="OGZ04317.1"/>
    <property type="molecule type" value="Genomic_DNA"/>
</dbReference>
<gene>
    <name evidence="2" type="ORF">A2648_01055</name>
</gene>